<dbReference type="CDD" id="cd05259">
    <property type="entry name" value="PCBER_SDR_a"/>
    <property type="match status" value="1"/>
</dbReference>
<comment type="caution">
    <text evidence="4">The sequence shown here is derived from an EMBL/GenBank/DDBJ whole genome shotgun (WGS) entry which is preliminary data.</text>
</comment>
<dbReference type="InterPro" id="IPR045312">
    <property type="entry name" value="PCBER-like"/>
</dbReference>
<dbReference type="PANTHER" id="PTHR47706">
    <property type="entry name" value="NMRA-LIKE FAMILY PROTEIN"/>
    <property type="match status" value="1"/>
</dbReference>
<feature type="domain" description="NmrA-like" evidence="3">
    <location>
        <begin position="52"/>
        <end position="288"/>
    </location>
</feature>
<feature type="non-terminal residue" evidence="4">
    <location>
        <position position="1"/>
    </location>
</feature>
<dbReference type="Gene3D" id="3.90.25.10">
    <property type="entry name" value="UDP-galactose 4-epimerase, domain 1"/>
    <property type="match status" value="1"/>
</dbReference>
<dbReference type="EMBL" id="LFIV01000089">
    <property type="protein sequence ID" value="KZL70438.1"/>
    <property type="molecule type" value="Genomic_DNA"/>
</dbReference>
<sequence length="346" mass="37072">LATAGRQQYINCPSSRAKVNNQSRSILFSVTPNLTPHSNLVLPHQHFTMSVKKVTVVGGSGNLGPSIISGLLAGGFEVTALSRKESSAKFPSEVTVKKVDINSVEEVTEALKGQDAVVSIVGTAGFSSQKTLADAAVAAKIKRFIPSEFGINTREARGTKIGGILTPKIQTVDYLIELSEKNSSFTWTGIAVGPFFDWDFSGGLLGFDVKNKTVNIFDSGNEPISPSTLGYIGKSVAGVLKNLESTANKYINVASFTTTQRELLKIVEEQTGSTFAINNVKTSDLEKTADEKLAKGDFSAFIQLLQQYLFGDGNGNATKDNAAVELLNLKEEDIKAETKKALAAWK</sequence>
<reference evidence="4 5" key="1">
    <citation type="submission" date="2015-06" db="EMBL/GenBank/DDBJ databases">
        <title>Survival trade-offs in plant roots during colonization by closely related pathogenic and mutualistic fungi.</title>
        <authorList>
            <person name="Hacquard S."/>
            <person name="Kracher B."/>
            <person name="Hiruma K."/>
            <person name="Weinman A."/>
            <person name="Muench P."/>
            <person name="Garrido Oter R."/>
            <person name="Ver Loren van Themaat E."/>
            <person name="Dallerey J.-F."/>
            <person name="Damm U."/>
            <person name="Henrissat B."/>
            <person name="Lespinet O."/>
            <person name="Thon M."/>
            <person name="Kemen E."/>
            <person name="McHardy A.C."/>
            <person name="Schulze-Lefert P."/>
            <person name="O'Connell R.J."/>
        </authorList>
    </citation>
    <scope>NUCLEOTIDE SEQUENCE [LARGE SCALE GENOMIC DNA]</scope>
    <source>
        <strain evidence="4 5">0861</strain>
    </source>
</reference>
<dbReference type="Pfam" id="PF05368">
    <property type="entry name" value="NmrA"/>
    <property type="match status" value="1"/>
</dbReference>
<name>A0A166S9U8_9PEZI</name>
<dbReference type="SUPFAM" id="SSF51735">
    <property type="entry name" value="NAD(P)-binding Rossmann-fold domains"/>
    <property type="match status" value="1"/>
</dbReference>
<organism evidence="4 5">
    <name type="scientific">Colletotrichum tofieldiae</name>
    <dbReference type="NCBI Taxonomy" id="708197"/>
    <lineage>
        <taxon>Eukaryota</taxon>
        <taxon>Fungi</taxon>
        <taxon>Dikarya</taxon>
        <taxon>Ascomycota</taxon>
        <taxon>Pezizomycotina</taxon>
        <taxon>Sordariomycetes</taxon>
        <taxon>Hypocreomycetidae</taxon>
        <taxon>Glomerellales</taxon>
        <taxon>Glomerellaceae</taxon>
        <taxon>Colletotrichum</taxon>
        <taxon>Colletotrichum spaethianum species complex</taxon>
    </lineage>
</organism>
<protein>
    <submittedName>
        <fullName evidence="4">NmrA-like family protein</fullName>
    </submittedName>
</protein>
<dbReference type="InterPro" id="IPR036291">
    <property type="entry name" value="NAD(P)-bd_dom_sf"/>
</dbReference>
<dbReference type="InterPro" id="IPR008030">
    <property type="entry name" value="NmrA-like"/>
</dbReference>
<evidence type="ECO:0000259" key="3">
    <source>
        <dbReference type="Pfam" id="PF05368"/>
    </source>
</evidence>
<dbReference type="Proteomes" id="UP000076552">
    <property type="component" value="Unassembled WGS sequence"/>
</dbReference>
<evidence type="ECO:0000313" key="4">
    <source>
        <dbReference type="EMBL" id="KZL70438.1"/>
    </source>
</evidence>
<accession>A0A166S9U8</accession>
<evidence type="ECO:0000313" key="5">
    <source>
        <dbReference type="Proteomes" id="UP000076552"/>
    </source>
</evidence>
<keyword evidence="2" id="KW-0560">Oxidoreductase</keyword>
<evidence type="ECO:0000256" key="2">
    <source>
        <dbReference type="ARBA" id="ARBA00023002"/>
    </source>
</evidence>
<proteinExistence type="predicted"/>
<keyword evidence="5" id="KW-1185">Reference proteome</keyword>
<dbReference type="GO" id="GO:0016491">
    <property type="term" value="F:oxidoreductase activity"/>
    <property type="evidence" value="ECO:0007669"/>
    <property type="project" value="UniProtKB-KW"/>
</dbReference>
<dbReference type="InterPro" id="IPR051609">
    <property type="entry name" value="NmrA/Isoflavone_reductase-like"/>
</dbReference>
<keyword evidence="1" id="KW-0521">NADP</keyword>
<evidence type="ECO:0000256" key="1">
    <source>
        <dbReference type="ARBA" id="ARBA00022857"/>
    </source>
</evidence>
<gene>
    <name evidence="4" type="ORF">CT0861_06283</name>
</gene>
<dbReference type="STRING" id="708197.A0A166S9U8"/>
<dbReference type="Gene3D" id="3.40.50.720">
    <property type="entry name" value="NAD(P)-binding Rossmann-like Domain"/>
    <property type="match status" value="1"/>
</dbReference>
<dbReference type="PANTHER" id="PTHR47706:SF9">
    <property type="entry name" value="NMRA-LIKE DOMAIN-CONTAINING PROTEIN-RELATED"/>
    <property type="match status" value="1"/>
</dbReference>
<dbReference type="AlphaFoldDB" id="A0A166S9U8"/>